<comment type="caution">
    <text evidence="1">The sequence shown here is derived from an EMBL/GenBank/DDBJ whole genome shotgun (WGS) entry which is preliminary data.</text>
</comment>
<dbReference type="AlphaFoldDB" id="A0A1X4G4T6"/>
<organism evidence="1 2">
    <name type="scientific">Cylindrospermopsis raciborskii CENA303</name>
    <dbReference type="NCBI Taxonomy" id="1170769"/>
    <lineage>
        <taxon>Bacteria</taxon>
        <taxon>Bacillati</taxon>
        <taxon>Cyanobacteriota</taxon>
        <taxon>Cyanophyceae</taxon>
        <taxon>Nostocales</taxon>
        <taxon>Aphanizomenonaceae</taxon>
        <taxon>Cylindrospermopsis</taxon>
    </lineage>
</organism>
<dbReference type="Proteomes" id="UP000192997">
    <property type="component" value="Unassembled WGS sequence"/>
</dbReference>
<dbReference type="InterPro" id="IPR013481">
    <property type="entry name" value="NarM"/>
</dbReference>
<protein>
    <submittedName>
        <fullName evidence="1">Nitrate reductase associated protein</fullName>
    </submittedName>
</protein>
<dbReference type="EMBL" id="NBYN01000055">
    <property type="protein sequence ID" value="OSO89460.1"/>
    <property type="molecule type" value="Genomic_DNA"/>
</dbReference>
<dbReference type="Pfam" id="PF09655">
    <property type="entry name" value="Nitr_red_assoc"/>
    <property type="match status" value="1"/>
</dbReference>
<proteinExistence type="predicted"/>
<sequence>MSTEFFQFEADFMSTLRCIPMIVRYKLDTCGVKLKLAHWHQISLSERDTLVTLPCFTPGEIQNYQNYLKELVFKYTGTYPSLLPTDPHPPWLDSTTLPKQLIEKLETLGAMIALEQWQDLTPLQRFVLVKLSLPSHENKNFPRAMAEFDLDPATSSLITNE</sequence>
<dbReference type="RefSeq" id="WP_009344148.1">
    <property type="nucleotide sequence ID" value="NZ_NBYN01000055.1"/>
</dbReference>
<dbReference type="NCBIfam" id="TIGR02664">
    <property type="entry name" value="nitr_red_assoc"/>
    <property type="match status" value="1"/>
</dbReference>
<evidence type="ECO:0000313" key="2">
    <source>
        <dbReference type="Proteomes" id="UP000192997"/>
    </source>
</evidence>
<gene>
    <name evidence="1" type="ORF">B7O87_12340</name>
</gene>
<accession>A0A1X4G4T6</accession>
<reference evidence="2" key="1">
    <citation type="submission" date="2017-04" db="EMBL/GenBank/DDBJ databases">
        <authorList>
            <person name="Abreu V.A."/>
            <person name="Popin R.V."/>
            <person name="Rigonato J."/>
            <person name="Andreote A.P."/>
            <person name="Schaker P.C."/>
            <person name="Hoff-Risseti C."/>
            <person name="Alvarenga D.O."/>
            <person name="Varani A.M."/>
            <person name="Fiore M.F."/>
        </authorList>
    </citation>
    <scope>NUCLEOTIDE SEQUENCE [LARGE SCALE GENOMIC DNA]</scope>
    <source>
        <strain evidence="2">CENA303</strain>
    </source>
</reference>
<name>A0A1X4G4T6_9CYAN</name>
<evidence type="ECO:0000313" key="1">
    <source>
        <dbReference type="EMBL" id="OSO89460.1"/>
    </source>
</evidence>